<evidence type="ECO:0000313" key="4">
    <source>
        <dbReference type="EMBL" id="ABC28465.1"/>
    </source>
</evidence>
<dbReference type="PANTHER" id="PTHR43119">
    <property type="entry name" value="ABC TRANSPORT PROTEIN ATP-BINDING COMPONENT-RELATED"/>
    <property type="match status" value="1"/>
</dbReference>
<dbReference type="GO" id="GO:0005524">
    <property type="term" value="F:ATP binding"/>
    <property type="evidence" value="ECO:0007669"/>
    <property type="project" value="UniProtKB-KW"/>
</dbReference>
<dbReference type="OrthoDB" id="4408248at2"/>
<dbReference type="InterPro" id="IPR027417">
    <property type="entry name" value="P-loop_NTPase"/>
</dbReference>
<dbReference type="GO" id="GO:0016887">
    <property type="term" value="F:ATP hydrolysis activity"/>
    <property type="evidence" value="ECO:0007669"/>
    <property type="project" value="InterPro"/>
</dbReference>
<dbReference type="PROSITE" id="PS50893">
    <property type="entry name" value="ABC_TRANSPORTER_2"/>
    <property type="match status" value="1"/>
</dbReference>
<organism evidence="4 5">
    <name type="scientific">Hahella chejuensis (strain KCTC 2396)</name>
    <dbReference type="NCBI Taxonomy" id="349521"/>
    <lineage>
        <taxon>Bacteria</taxon>
        <taxon>Pseudomonadati</taxon>
        <taxon>Pseudomonadota</taxon>
        <taxon>Gammaproteobacteria</taxon>
        <taxon>Oceanospirillales</taxon>
        <taxon>Hahellaceae</taxon>
        <taxon>Hahella</taxon>
    </lineage>
</organism>
<name>Q2SLK9_HAHCH</name>
<dbReference type="InterPro" id="IPR017871">
    <property type="entry name" value="ABC_transporter-like_CS"/>
</dbReference>
<dbReference type="InterPro" id="IPR003439">
    <property type="entry name" value="ABC_transporter-like_ATP-bd"/>
</dbReference>
<dbReference type="EMBL" id="CP000155">
    <property type="protein sequence ID" value="ABC28465.1"/>
    <property type="molecule type" value="Genomic_DNA"/>
</dbReference>
<dbReference type="SUPFAM" id="SSF52540">
    <property type="entry name" value="P-loop containing nucleoside triphosphate hydrolases"/>
    <property type="match status" value="1"/>
</dbReference>
<evidence type="ECO:0000259" key="3">
    <source>
        <dbReference type="PROSITE" id="PS50893"/>
    </source>
</evidence>
<dbReference type="SMART" id="SM00382">
    <property type="entry name" value="AAA"/>
    <property type="match status" value="1"/>
</dbReference>
<dbReference type="eggNOG" id="COG4619">
    <property type="taxonomic scope" value="Bacteria"/>
</dbReference>
<dbReference type="PANTHER" id="PTHR43119:SF1">
    <property type="entry name" value="ABC TRANSPORTER DOMAIN-CONTAINING PROTEIN"/>
    <property type="match status" value="1"/>
</dbReference>
<evidence type="ECO:0000256" key="1">
    <source>
        <dbReference type="ARBA" id="ARBA00022741"/>
    </source>
</evidence>
<keyword evidence="2" id="KW-0067">ATP-binding</keyword>
<accession>Q2SLK9</accession>
<dbReference type="AlphaFoldDB" id="Q2SLK9"/>
<feature type="domain" description="ABC transporter" evidence="3">
    <location>
        <begin position="4"/>
        <end position="207"/>
    </location>
</feature>
<reference evidence="4 5" key="1">
    <citation type="journal article" date="2005" name="Nucleic Acids Res.">
        <title>Genomic blueprint of Hahella chejuensis, a marine microbe producing an algicidal agent.</title>
        <authorList>
            <person name="Jeong H."/>
            <person name="Yim J.H."/>
            <person name="Lee C."/>
            <person name="Choi S.-H."/>
            <person name="Park Y.K."/>
            <person name="Yoon S.H."/>
            <person name="Hur C.-G."/>
            <person name="Kang H.-Y."/>
            <person name="Kim D."/>
            <person name="Lee H.H."/>
            <person name="Park K.H."/>
            <person name="Park S.-H."/>
            <person name="Park H.-S."/>
            <person name="Lee H.K."/>
            <person name="Oh T.K."/>
            <person name="Kim J.F."/>
        </authorList>
    </citation>
    <scope>NUCLEOTIDE SEQUENCE [LARGE SCALE GENOMIC DNA]</scope>
    <source>
        <strain evidence="4 5">KCTC 2396</strain>
    </source>
</reference>
<keyword evidence="1" id="KW-0547">Nucleotide-binding</keyword>
<dbReference type="KEGG" id="hch:HCH_01608"/>
<dbReference type="Proteomes" id="UP000000238">
    <property type="component" value="Chromosome"/>
</dbReference>
<keyword evidence="5" id="KW-1185">Reference proteome</keyword>
<gene>
    <name evidence="4" type="primary">potG</name>
    <name evidence="4" type="ordered locus">HCH_01608</name>
</gene>
<dbReference type="CDD" id="cd00267">
    <property type="entry name" value="ABC_ATPase"/>
    <property type="match status" value="1"/>
</dbReference>
<dbReference type="STRING" id="349521.HCH_01608"/>
<evidence type="ECO:0000313" key="5">
    <source>
        <dbReference type="Proteomes" id="UP000000238"/>
    </source>
</evidence>
<proteinExistence type="predicted"/>
<dbReference type="Gene3D" id="3.40.50.300">
    <property type="entry name" value="P-loop containing nucleotide triphosphate hydrolases"/>
    <property type="match status" value="1"/>
</dbReference>
<dbReference type="InterPro" id="IPR003593">
    <property type="entry name" value="AAA+_ATPase"/>
</dbReference>
<protein>
    <submittedName>
        <fullName evidence="4">ABC-type spermidine/putrescine transport system, ATPase components</fullName>
    </submittedName>
</protein>
<dbReference type="Pfam" id="PF00005">
    <property type="entry name" value="ABC_tran"/>
    <property type="match status" value="1"/>
</dbReference>
<sequence>MPLLSLRDLAIGSLKPFSNHLYEGDCVALSGPSGSGKSLLLRAIADLDPHSGACFLRGEPCDQIPAPEWRRMVMLTPSECRWWLPTVGEHMPAAMPSSWYEKAGFNPDVAGWEAGRLSSGERQRLGLIRTLSRSPAVALLDEPSANLDNRNRDRVERMLTAYLAEPGRAICLVSHDQEQCLRLANRFWNIIDDKVRELSELTPTFQV</sequence>
<evidence type="ECO:0000256" key="2">
    <source>
        <dbReference type="ARBA" id="ARBA00022840"/>
    </source>
</evidence>
<dbReference type="RefSeq" id="WP_011395537.1">
    <property type="nucleotide sequence ID" value="NC_007645.1"/>
</dbReference>
<dbReference type="PROSITE" id="PS00211">
    <property type="entry name" value="ABC_TRANSPORTER_1"/>
    <property type="match status" value="1"/>
</dbReference>
<dbReference type="HOGENOM" id="CLU_000604_1_22_6"/>